<reference evidence="2" key="1">
    <citation type="submission" date="2023-01" db="EMBL/GenBank/DDBJ databases">
        <title>The diversity of Class Acidimicrobiia in South China Sea sediment environments and the proposal of Iamia marina sp. nov., a novel species of the genus Iamia.</title>
        <authorList>
            <person name="He Y."/>
            <person name="Tian X."/>
        </authorList>
    </citation>
    <scope>NUCLEOTIDE SEQUENCE</scope>
    <source>
        <strain evidence="2">DSM 19957</strain>
    </source>
</reference>
<evidence type="ECO:0000313" key="2">
    <source>
        <dbReference type="EMBL" id="WCO67949.1"/>
    </source>
</evidence>
<name>A0AAE9YBG2_9ACTN</name>
<dbReference type="AlphaFoldDB" id="A0AAE9YBG2"/>
<keyword evidence="1" id="KW-0812">Transmembrane</keyword>
<dbReference type="RefSeq" id="WP_272737466.1">
    <property type="nucleotide sequence ID" value="NZ_CP116942.1"/>
</dbReference>
<proteinExistence type="predicted"/>
<organism evidence="2 3">
    <name type="scientific">Iamia majanohamensis</name>
    <dbReference type="NCBI Taxonomy" id="467976"/>
    <lineage>
        <taxon>Bacteria</taxon>
        <taxon>Bacillati</taxon>
        <taxon>Actinomycetota</taxon>
        <taxon>Acidimicrobiia</taxon>
        <taxon>Acidimicrobiales</taxon>
        <taxon>Iamiaceae</taxon>
        <taxon>Iamia</taxon>
    </lineage>
</organism>
<keyword evidence="3" id="KW-1185">Reference proteome</keyword>
<gene>
    <name evidence="2" type="ORF">PO878_04330</name>
</gene>
<dbReference type="KEGG" id="ima:PO878_04330"/>
<protein>
    <submittedName>
        <fullName evidence="2">Uncharacterized protein</fullName>
    </submittedName>
</protein>
<evidence type="ECO:0000313" key="3">
    <source>
        <dbReference type="Proteomes" id="UP001216390"/>
    </source>
</evidence>
<evidence type="ECO:0000256" key="1">
    <source>
        <dbReference type="SAM" id="Phobius"/>
    </source>
</evidence>
<feature type="transmembrane region" description="Helical" evidence="1">
    <location>
        <begin position="32"/>
        <end position="54"/>
    </location>
</feature>
<keyword evidence="1" id="KW-0472">Membrane</keyword>
<dbReference type="Proteomes" id="UP001216390">
    <property type="component" value="Chromosome"/>
</dbReference>
<keyword evidence="1" id="KW-1133">Transmembrane helix</keyword>
<accession>A0AAE9YBG2</accession>
<sequence>MPVPDPRLLVAYCCARLGIDPKDERGMTTTEVAVITFLLVGAAIVVLGIIYTAAKGNADNIPTPEQPGG</sequence>
<dbReference type="EMBL" id="CP116942">
    <property type="protein sequence ID" value="WCO67949.1"/>
    <property type="molecule type" value="Genomic_DNA"/>
</dbReference>